<proteinExistence type="predicted"/>
<evidence type="ECO:0000259" key="1">
    <source>
        <dbReference type="PROSITE" id="PS50181"/>
    </source>
</evidence>
<accession>A0ABM3N662</accession>
<dbReference type="Proteomes" id="UP001652740">
    <property type="component" value="Unplaced"/>
</dbReference>
<dbReference type="RefSeq" id="XP_052759048.1">
    <property type="nucleotide sequence ID" value="XM_052903088.1"/>
</dbReference>
<reference evidence="3 4" key="1">
    <citation type="submission" date="2025-05" db="UniProtKB">
        <authorList>
            <consortium name="RefSeq"/>
        </authorList>
    </citation>
    <scope>IDENTIFICATION</scope>
    <source>
        <tissue evidence="3 4">Whole larvae</tissue>
    </source>
</reference>
<organism evidence="2 6">
    <name type="scientific">Galleria mellonella</name>
    <name type="common">Greater wax moth</name>
    <dbReference type="NCBI Taxonomy" id="7137"/>
    <lineage>
        <taxon>Eukaryota</taxon>
        <taxon>Metazoa</taxon>
        <taxon>Ecdysozoa</taxon>
        <taxon>Arthropoda</taxon>
        <taxon>Hexapoda</taxon>
        <taxon>Insecta</taxon>
        <taxon>Pterygota</taxon>
        <taxon>Neoptera</taxon>
        <taxon>Endopterygota</taxon>
        <taxon>Lepidoptera</taxon>
        <taxon>Glossata</taxon>
        <taxon>Ditrysia</taxon>
        <taxon>Pyraloidea</taxon>
        <taxon>Pyralidae</taxon>
        <taxon>Galleriinae</taxon>
        <taxon>Galleria</taxon>
    </lineage>
</organism>
<dbReference type="GeneID" id="113518561"/>
<evidence type="ECO:0000313" key="2">
    <source>
        <dbReference type="Proteomes" id="UP001652740"/>
    </source>
</evidence>
<evidence type="ECO:0000313" key="5">
    <source>
        <dbReference type="RefSeq" id="XP_052759050.1"/>
    </source>
</evidence>
<dbReference type="InterPro" id="IPR001810">
    <property type="entry name" value="F-box_dom"/>
</dbReference>
<evidence type="ECO:0000313" key="6">
    <source>
        <dbReference type="RefSeq" id="XP_052759051.1"/>
    </source>
</evidence>
<dbReference type="RefSeq" id="XP_052759049.1">
    <property type="nucleotide sequence ID" value="XM_052903089.1"/>
</dbReference>
<dbReference type="RefSeq" id="XP_052759051.1">
    <property type="nucleotide sequence ID" value="XM_052903091.1"/>
</dbReference>
<name>A0ABM3N662_GALME</name>
<protein>
    <submittedName>
        <fullName evidence="3 4">Uncharacterized protein LOC113518561</fullName>
    </submittedName>
</protein>
<evidence type="ECO:0000313" key="4">
    <source>
        <dbReference type="RefSeq" id="XP_052759049.1"/>
    </source>
</evidence>
<dbReference type="SUPFAM" id="SSF52047">
    <property type="entry name" value="RNI-like"/>
    <property type="match status" value="1"/>
</dbReference>
<feature type="domain" description="F-box" evidence="1">
    <location>
        <begin position="2"/>
        <end position="48"/>
    </location>
</feature>
<keyword evidence="2" id="KW-1185">Reference proteome</keyword>
<evidence type="ECO:0000313" key="3">
    <source>
        <dbReference type="RefSeq" id="XP_052759048.1"/>
    </source>
</evidence>
<dbReference type="PROSITE" id="PS50181">
    <property type="entry name" value="FBOX"/>
    <property type="match status" value="1"/>
</dbReference>
<gene>
    <name evidence="3 4 5 6" type="primary">LOC113518561</name>
</gene>
<sequence length="577" mass="67249">MSISILLLPEEVLILLIKKLDTVSQYNLYNTCTYIRDIIGRHIVVKKCRLSLNTLATVQSLKLNFFKDISYHLQELNMCGVPDLRKVHLLPVMNKLKNLKTLDISYTFLTVPDFVEIHKLCPTIRNITMNFMLSKTDISIETTAIVEMQECFKQMENVHFVGAAYNLLYSKLSILILNNSILNNLTYSISQRDILTYHLEENISWEPKIKFKLFRVYLLDWDKTFTLCSSFSIFKLFNFGKYEVLIIIANTNTLFMHSVVATPLLKQFISDNFMCNIESFIRLHDLSGNAVIMMWEKESVKFDSEFYSHLKKQLEDYFVYKCDAHSMTPLPENCKWIYTRPTMPVVTDKESNCKVGMLKRKRKAPQSIVLDYDKVFQHKEKLQLKIDFVQLLKSPVTLSANCDYLKKLTFLSLSGLACFSVEFFNILFRCCDNLITLDAVIRSELLGGSPLSRSIALSKSLKNVRLVDRKFDFKSLFLYLSQCKTLENIHLQITSSVIPNDLPDPSIIIKNCNNLYSFSIKMSTLDTCVIKKSTMYYKVKNQFGKHYLNIELYPDRFKKFSYYPYIDVFNIYPIKPN</sequence>
<dbReference type="RefSeq" id="XP_052759050.1">
    <property type="nucleotide sequence ID" value="XM_052903090.1"/>
</dbReference>